<dbReference type="SUPFAM" id="SSF52540">
    <property type="entry name" value="P-loop containing nucleoside triphosphate hydrolases"/>
    <property type="match status" value="1"/>
</dbReference>
<dbReference type="Proteomes" id="UP000289738">
    <property type="component" value="Chromosome A05"/>
</dbReference>
<dbReference type="SUPFAM" id="SSF46785">
    <property type="entry name" value="Winged helix' DNA-binding domain"/>
    <property type="match status" value="1"/>
</dbReference>
<proteinExistence type="predicted"/>
<dbReference type="InterPro" id="IPR036390">
    <property type="entry name" value="WH_DNA-bd_sf"/>
</dbReference>
<evidence type="ECO:0008006" key="3">
    <source>
        <dbReference type="Google" id="ProtNLM"/>
    </source>
</evidence>
<dbReference type="PANTHER" id="PTHR11017">
    <property type="entry name" value="LEUCINE-RICH REPEAT-CONTAINING PROTEIN"/>
    <property type="match status" value="1"/>
</dbReference>
<name>A0A445D3P9_ARAHY</name>
<dbReference type="InterPro" id="IPR027417">
    <property type="entry name" value="P-loop_NTPase"/>
</dbReference>
<dbReference type="InterPro" id="IPR044974">
    <property type="entry name" value="Disease_R_plants"/>
</dbReference>
<dbReference type="GO" id="GO:0006952">
    <property type="term" value="P:defense response"/>
    <property type="evidence" value="ECO:0007669"/>
    <property type="project" value="InterPro"/>
</dbReference>
<comment type="caution">
    <text evidence="1">The sequence shown here is derived from an EMBL/GenBank/DDBJ whole genome shotgun (WGS) entry which is preliminary data.</text>
</comment>
<dbReference type="EMBL" id="SDMP01000005">
    <property type="protein sequence ID" value="RYR57848.1"/>
    <property type="molecule type" value="Genomic_DNA"/>
</dbReference>
<evidence type="ECO:0000313" key="2">
    <source>
        <dbReference type="Proteomes" id="UP000289738"/>
    </source>
</evidence>
<dbReference type="Gene3D" id="3.40.50.300">
    <property type="entry name" value="P-loop containing nucleotide triphosphate hydrolases"/>
    <property type="match status" value="1"/>
</dbReference>
<reference evidence="1 2" key="1">
    <citation type="submission" date="2019-01" db="EMBL/GenBank/DDBJ databases">
        <title>Sequencing of cultivated peanut Arachis hypogaea provides insights into genome evolution and oil improvement.</title>
        <authorList>
            <person name="Chen X."/>
        </authorList>
    </citation>
    <scope>NUCLEOTIDE SEQUENCE [LARGE SCALE GENOMIC DNA]</scope>
    <source>
        <strain evidence="2">cv. Fuhuasheng</strain>
        <tissue evidence="1">Leaves</tissue>
    </source>
</reference>
<accession>A0A445D3P9</accession>
<keyword evidence="2" id="KW-1185">Reference proteome</keyword>
<sequence>MTRAMHEKCSARKTSLTLALYILIDDNFEGVCFLEKVREISQKYGLILRKEGVQIIGVKGGISQKQSIRLSQMKMMLIAIVEKSYWFHLGSKIIITTRDKHLLTLHDIERTYEVQGLNKEGSLDLFHWKAFKIDIVNPRYENVSFDTLGEDVQRVFLDIACYFKGYNSWKVTDILQAHYGSCMKYYIGMLVEKSLIK</sequence>
<gene>
    <name evidence="1" type="ORF">Ahy_A05g023533</name>
</gene>
<dbReference type="AlphaFoldDB" id="A0A445D3P9"/>
<dbReference type="PANTHER" id="PTHR11017:SF431">
    <property type="entry name" value="ADP-RIBOSYL CYCLASE_CYCLIC ADP-RIBOSE HYDROLASE"/>
    <property type="match status" value="1"/>
</dbReference>
<evidence type="ECO:0000313" key="1">
    <source>
        <dbReference type="EMBL" id="RYR57848.1"/>
    </source>
</evidence>
<organism evidence="1 2">
    <name type="scientific">Arachis hypogaea</name>
    <name type="common">Peanut</name>
    <dbReference type="NCBI Taxonomy" id="3818"/>
    <lineage>
        <taxon>Eukaryota</taxon>
        <taxon>Viridiplantae</taxon>
        <taxon>Streptophyta</taxon>
        <taxon>Embryophyta</taxon>
        <taxon>Tracheophyta</taxon>
        <taxon>Spermatophyta</taxon>
        <taxon>Magnoliopsida</taxon>
        <taxon>eudicotyledons</taxon>
        <taxon>Gunneridae</taxon>
        <taxon>Pentapetalae</taxon>
        <taxon>rosids</taxon>
        <taxon>fabids</taxon>
        <taxon>Fabales</taxon>
        <taxon>Fabaceae</taxon>
        <taxon>Papilionoideae</taxon>
        <taxon>50 kb inversion clade</taxon>
        <taxon>dalbergioids sensu lato</taxon>
        <taxon>Dalbergieae</taxon>
        <taxon>Pterocarpus clade</taxon>
        <taxon>Arachis</taxon>
    </lineage>
</organism>
<protein>
    <recommendedName>
        <fullName evidence="3">NB-ARC domain-containing protein</fullName>
    </recommendedName>
</protein>